<dbReference type="Proteomes" id="UP001281656">
    <property type="component" value="Unassembled WGS sequence"/>
</dbReference>
<dbReference type="EMBL" id="JARUJP010000016">
    <property type="protein sequence ID" value="MDW8802113.1"/>
    <property type="molecule type" value="Genomic_DNA"/>
</dbReference>
<evidence type="ECO:0000313" key="2">
    <source>
        <dbReference type="EMBL" id="MDW8802113.1"/>
    </source>
</evidence>
<feature type="transmembrane region" description="Helical" evidence="1">
    <location>
        <begin position="30"/>
        <end position="48"/>
    </location>
</feature>
<proteinExistence type="predicted"/>
<evidence type="ECO:0000313" key="3">
    <source>
        <dbReference type="Proteomes" id="UP001281656"/>
    </source>
</evidence>
<dbReference type="PROSITE" id="PS51257">
    <property type="entry name" value="PROKAR_LIPOPROTEIN"/>
    <property type="match status" value="1"/>
</dbReference>
<gene>
    <name evidence="2" type="ORF">P8V03_13225</name>
</gene>
<name>A0ABU4JVF2_9CLOT</name>
<feature type="transmembrane region" description="Helical" evidence="1">
    <location>
        <begin position="60"/>
        <end position="83"/>
    </location>
</feature>
<keyword evidence="1" id="KW-0812">Transmembrane</keyword>
<evidence type="ECO:0000256" key="1">
    <source>
        <dbReference type="SAM" id="Phobius"/>
    </source>
</evidence>
<dbReference type="RefSeq" id="WP_318798464.1">
    <property type="nucleotide sequence ID" value="NZ_JARUJP010000016.1"/>
</dbReference>
<feature type="transmembrane region" description="Helical" evidence="1">
    <location>
        <begin position="148"/>
        <end position="169"/>
    </location>
</feature>
<feature type="transmembrane region" description="Helical" evidence="1">
    <location>
        <begin position="95"/>
        <end position="117"/>
    </location>
</feature>
<keyword evidence="1" id="KW-1133">Transmembrane helix</keyword>
<protein>
    <submittedName>
        <fullName evidence="2">Uncharacterized protein</fullName>
    </submittedName>
</protein>
<dbReference type="NCBIfam" id="NF041644">
    <property type="entry name" value="CBO0543_fam"/>
    <property type="match status" value="1"/>
</dbReference>
<reference evidence="2 3" key="1">
    <citation type="submission" date="2023-04" db="EMBL/GenBank/DDBJ databases">
        <title>Clostridium tannerae sp. nov., isolated from the fecal material of an alpaca.</title>
        <authorList>
            <person name="Miller S."/>
            <person name="Hendry M."/>
            <person name="King J."/>
            <person name="Sankaranarayanan K."/>
            <person name="Lawson P.A."/>
        </authorList>
    </citation>
    <scope>NUCLEOTIDE SEQUENCE [LARGE SCALE GENOMIC DNA]</scope>
    <source>
        <strain evidence="2 3">A1-XYC3</strain>
    </source>
</reference>
<dbReference type="InterPro" id="IPR048147">
    <property type="entry name" value="CBO0543-like"/>
</dbReference>
<comment type="caution">
    <text evidence="2">The sequence shown here is derived from an EMBL/GenBank/DDBJ whole genome shotgun (WGS) entry which is preliminary data.</text>
</comment>
<keyword evidence="3" id="KW-1185">Reference proteome</keyword>
<accession>A0ABU4JVF2</accession>
<keyword evidence="1" id="KW-0472">Membrane</keyword>
<organism evidence="2 3">
    <name type="scientific">Clostridium tanneri</name>
    <dbReference type="NCBI Taxonomy" id="3037988"/>
    <lineage>
        <taxon>Bacteria</taxon>
        <taxon>Bacillati</taxon>
        <taxon>Bacillota</taxon>
        <taxon>Clostridia</taxon>
        <taxon>Eubacteriales</taxon>
        <taxon>Clostridiaceae</taxon>
        <taxon>Clostridium</taxon>
    </lineage>
</organism>
<sequence>MRYTLIRITMASLWITSACKWGDLKNWRRYYPTMLFFGMGNLVYHLVFCDKPLWKFQPDIIVPAINELFIIFTIFFATTLLFLSNLPKKLSHKVAYIALWVAIYISIELFTTSIGMQKNYNGWNIWWSVLHNVVVFPSLIIHHKNPILAWIIAFILLGFIMKIFNIPFLQK</sequence>